<dbReference type="PANTHER" id="PTHR31669:SF251">
    <property type="entry name" value="PROTEIN FAR1-RELATED SEQUENCE"/>
    <property type="match status" value="1"/>
</dbReference>
<feature type="compositionally biased region" description="Basic residues" evidence="1">
    <location>
        <begin position="737"/>
        <end position="752"/>
    </location>
</feature>
<dbReference type="PANTHER" id="PTHR31669">
    <property type="entry name" value="PROTEIN FAR1-RELATED SEQUENCE 10-RELATED"/>
    <property type="match status" value="1"/>
</dbReference>
<evidence type="ECO:0000313" key="4">
    <source>
        <dbReference type="Proteomes" id="UP000789759"/>
    </source>
</evidence>
<keyword evidence="4" id="KW-1185">Reference proteome</keyword>
<evidence type="ECO:0000259" key="2">
    <source>
        <dbReference type="Pfam" id="PF10551"/>
    </source>
</evidence>
<name>A0A9N9BEG5_9GLOM</name>
<dbReference type="Pfam" id="PF10551">
    <property type="entry name" value="MULE"/>
    <property type="match status" value="1"/>
</dbReference>
<dbReference type="EMBL" id="CAJVQA010003073">
    <property type="protein sequence ID" value="CAG8565572.1"/>
    <property type="molecule type" value="Genomic_DNA"/>
</dbReference>
<reference evidence="3" key="1">
    <citation type="submission" date="2021-06" db="EMBL/GenBank/DDBJ databases">
        <authorList>
            <person name="Kallberg Y."/>
            <person name="Tangrot J."/>
            <person name="Rosling A."/>
        </authorList>
    </citation>
    <scope>NUCLEOTIDE SEQUENCE</scope>
    <source>
        <strain evidence="3">FL966</strain>
    </source>
</reference>
<feature type="region of interest" description="Disordered" evidence="1">
    <location>
        <begin position="697"/>
        <end position="786"/>
    </location>
</feature>
<dbReference type="OrthoDB" id="2416419at2759"/>
<feature type="compositionally biased region" description="Polar residues" evidence="1">
    <location>
        <begin position="698"/>
        <end position="717"/>
    </location>
</feature>
<evidence type="ECO:0000256" key="1">
    <source>
        <dbReference type="SAM" id="MobiDB-lite"/>
    </source>
</evidence>
<dbReference type="InterPro" id="IPR018289">
    <property type="entry name" value="MULE_transposase_dom"/>
</dbReference>
<sequence length="786" mass="92515">MSYYLLIVVVHDESISNLNDIDLEFSEPTYGSEFSELTCNPEFNELTYDSVVSACESSDIDLGSSEEKLYKGLKFRSWDEAYDIIKVYAQQEGDEYKPKNTLVKETNTKYIKCPWHVNLSQPIKNNPNGIIYITMLNNKHNHNLSPYRMKFFNDNAFTQEIHERVEFYLNVVKLKPLQIQKALQKEFPDHEIYLSEIYKVTAKFYCEKRKDISNDAVSLYEDLVKKKNEDPRWYIAIDWDRETHILQRLFWMSPDQIILWMEFGDIVLNDNTTKTNHYDMALSLFLCIDNHGSSRLVGCALIDDKSADSYWWVLRQTKKATGSCVPDVIMTDADPALDLAISEEYEKSYAMHCIFYISQNLPRNLKTWLGQRYHDFIKDFYKARNSLIPKIFEHKWALLSEKYNEPRVAKYLRTLHSSKKAWARAYMAKVFTADVQTTSRVEILDTNISEEIKKAKYIYWKTQIPLTSSVITLPQALFPEVDNALYHFLTPVMLKVQRVEIKSCLKYQASMITKDELIKYQEVCIILFLPEPDDTQFIEDDEDVMQISVNYMLKNVDVNEIEEVWAIRFVNRGIVCQHFFQVMLCSPVAAFHITHVHRRWYKDIHSNLQEKPYIVATWFSKSYSQYPSKLMKYSTNKLFTPLVDLRNERKNDINERKLYGELWGVVRDITQKAVRFHRQDILKKLQDLLTEMQEDVLVSSSTENDNEETCSSSNNNLHNDEDDKENDLTSIFLQNPIKRKAKGRPKSSKRIKRAEELKSTKRQNQCGNCGKYRHYRPKCSKNQENN</sequence>
<gene>
    <name evidence="3" type="ORF">CPELLU_LOCUS5409</name>
</gene>
<dbReference type="GO" id="GO:0006355">
    <property type="term" value="P:regulation of DNA-templated transcription"/>
    <property type="evidence" value="ECO:0007669"/>
    <property type="project" value="InterPro"/>
</dbReference>
<protein>
    <submittedName>
        <fullName evidence="3">7746_t:CDS:1</fullName>
    </submittedName>
</protein>
<dbReference type="Proteomes" id="UP000789759">
    <property type="component" value="Unassembled WGS sequence"/>
</dbReference>
<comment type="caution">
    <text evidence="3">The sequence shown here is derived from an EMBL/GenBank/DDBJ whole genome shotgun (WGS) entry which is preliminary data.</text>
</comment>
<feature type="domain" description="MULE transposase" evidence="2">
    <location>
        <begin position="267"/>
        <end position="360"/>
    </location>
</feature>
<proteinExistence type="predicted"/>
<dbReference type="InterPro" id="IPR031052">
    <property type="entry name" value="FHY3/FAR1"/>
</dbReference>
<organism evidence="3 4">
    <name type="scientific">Cetraspora pellucida</name>
    <dbReference type="NCBI Taxonomy" id="1433469"/>
    <lineage>
        <taxon>Eukaryota</taxon>
        <taxon>Fungi</taxon>
        <taxon>Fungi incertae sedis</taxon>
        <taxon>Mucoromycota</taxon>
        <taxon>Glomeromycotina</taxon>
        <taxon>Glomeromycetes</taxon>
        <taxon>Diversisporales</taxon>
        <taxon>Gigasporaceae</taxon>
        <taxon>Cetraspora</taxon>
    </lineage>
</organism>
<accession>A0A9N9BEG5</accession>
<evidence type="ECO:0000313" key="3">
    <source>
        <dbReference type="EMBL" id="CAG8565572.1"/>
    </source>
</evidence>
<dbReference type="AlphaFoldDB" id="A0A9N9BEG5"/>